<sequence length="286" mass="32573">MRWTSCKKSRGFLQDDNVLVDMVHKFCGLEKRNETLWFLEDKNVLETRPHNVLLEGCCDASKFLAAIDLLEKKLERNMANVTSWNILLRCFDENAWTKKAFELLGRMTVRSFVSDSGTYSAFISSKCNLNDMRMLWSSFTGLVLKKRLVLEPFVLNTLILGLCMKREVEKTIRLRSLAYCSGTYCPTSTFNAIMLALYKSDNVNDLLAVFSQMLVEGCPLEKEVHGLIPLSVIAQANHFELHIIWAAIETLASTCEVIDSAMYNKQIDGLLKEGYKNEARGLLDIM</sequence>
<evidence type="ECO:0000256" key="1">
    <source>
        <dbReference type="ARBA" id="ARBA00022737"/>
    </source>
</evidence>
<keyword evidence="1" id="KW-0677">Repeat</keyword>
<evidence type="ECO:0000313" key="2">
    <source>
        <dbReference type="EMBL" id="KAK6915729.1"/>
    </source>
</evidence>
<gene>
    <name evidence="2" type="ORF">RJ641_020846</name>
</gene>
<evidence type="ECO:0000313" key="3">
    <source>
        <dbReference type="Proteomes" id="UP001370490"/>
    </source>
</evidence>
<keyword evidence="3" id="KW-1185">Reference proteome</keyword>
<dbReference type="Gene3D" id="1.25.40.10">
    <property type="entry name" value="Tetratricopeptide repeat domain"/>
    <property type="match status" value="1"/>
</dbReference>
<dbReference type="EMBL" id="JBAMMX010000025">
    <property type="protein sequence ID" value="KAK6915729.1"/>
    <property type="molecule type" value="Genomic_DNA"/>
</dbReference>
<dbReference type="InterPro" id="IPR011990">
    <property type="entry name" value="TPR-like_helical_dom_sf"/>
</dbReference>
<comment type="caution">
    <text evidence="2">The sequence shown here is derived from an EMBL/GenBank/DDBJ whole genome shotgun (WGS) entry which is preliminary data.</text>
</comment>
<name>A0AAN8UKI2_9MAGN</name>
<dbReference type="NCBIfam" id="TIGR00756">
    <property type="entry name" value="PPR"/>
    <property type="match status" value="1"/>
</dbReference>
<dbReference type="Pfam" id="PF01535">
    <property type="entry name" value="PPR"/>
    <property type="match status" value="1"/>
</dbReference>
<dbReference type="AlphaFoldDB" id="A0AAN8UKI2"/>
<organism evidence="2 3">
    <name type="scientific">Dillenia turbinata</name>
    <dbReference type="NCBI Taxonomy" id="194707"/>
    <lineage>
        <taxon>Eukaryota</taxon>
        <taxon>Viridiplantae</taxon>
        <taxon>Streptophyta</taxon>
        <taxon>Embryophyta</taxon>
        <taxon>Tracheophyta</taxon>
        <taxon>Spermatophyta</taxon>
        <taxon>Magnoliopsida</taxon>
        <taxon>eudicotyledons</taxon>
        <taxon>Gunneridae</taxon>
        <taxon>Pentapetalae</taxon>
        <taxon>Dilleniales</taxon>
        <taxon>Dilleniaceae</taxon>
        <taxon>Dillenia</taxon>
    </lineage>
</organism>
<dbReference type="PANTHER" id="PTHR47932">
    <property type="entry name" value="ATPASE EXPRESSION PROTEIN 3"/>
    <property type="match status" value="1"/>
</dbReference>
<accession>A0AAN8UKI2</accession>
<proteinExistence type="predicted"/>
<dbReference type="PANTHER" id="PTHR47932:SF63">
    <property type="entry name" value="OS08G0290000 PROTEIN"/>
    <property type="match status" value="1"/>
</dbReference>
<protein>
    <submittedName>
        <fullName evidence="2">Pentatricopeptide repeat</fullName>
    </submittedName>
</protein>
<dbReference type="GO" id="GO:0003729">
    <property type="term" value="F:mRNA binding"/>
    <property type="evidence" value="ECO:0007669"/>
    <property type="project" value="TreeGrafter"/>
</dbReference>
<dbReference type="InterPro" id="IPR002885">
    <property type="entry name" value="PPR_rpt"/>
</dbReference>
<dbReference type="Proteomes" id="UP001370490">
    <property type="component" value="Unassembled WGS sequence"/>
</dbReference>
<reference evidence="2 3" key="1">
    <citation type="submission" date="2023-12" db="EMBL/GenBank/DDBJ databases">
        <title>A high-quality genome assembly for Dillenia turbinata (Dilleniales).</title>
        <authorList>
            <person name="Chanderbali A."/>
        </authorList>
    </citation>
    <scope>NUCLEOTIDE SEQUENCE [LARGE SCALE GENOMIC DNA]</scope>
    <source>
        <strain evidence="2">LSX21</strain>
        <tissue evidence="2">Leaf</tissue>
    </source>
</reference>